<evidence type="ECO:0000259" key="7">
    <source>
        <dbReference type="Pfam" id="PF04138"/>
    </source>
</evidence>
<evidence type="ECO:0000256" key="4">
    <source>
        <dbReference type="ARBA" id="ARBA00022989"/>
    </source>
</evidence>
<dbReference type="InterPro" id="IPR007267">
    <property type="entry name" value="GtrA_DPMS_TM"/>
</dbReference>
<keyword evidence="3 6" id="KW-0812">Transmembrane</keyword>
<gene>
    <name evidence="8" type="ORF">IAD06_08690</name>
</gene>
<evidence type="ECO:0000256" key="3">
    <source>
        <dbReference type="ARBA" id="ARBA00022692"/>
    </source>
</evidence>
<keyword evidence="5 6" id="KW-0472">Membrane</keyword>
<evidence type="ECO:0000313" key="8">
    <source>
        <dbReference type="EMBL" id="HIT40094.1"/>
    </source>
</evidence>
<proteinExistence type="inferred from homology"/>
<dbReference type="PANTHER" id="PTHR38459">
    <property type="entry name" value="PROPHAGE BACTOPRENOL-LINKED GLUCOSE TRANSLOCASE HOMOLOG"/>
    <property type="match status" value="1"/>
</dbReference>
<comment type="caution">
    <text evidence="8">The sequence shown here is derived from an EMBL/GenBank/DDBJ whole genome shotgun (WGS) entry which is preliminary data.</text>
</comment>
<protein>
    <submittedName>
        <fullName evidence="8">GtrA family protein</fullName>
    </submittedName>
</protein>
<dbReference type="PANTHER" id="PTHR38459:SF1">
    <property type="entry name" value="PROPHAGE BACTOPRENOL-LINKED GLUCOSE TRANSLOCASE HOMOLOG"/>
    <property type="match status" value="1"/>
</dbReference>
<name>A0A9D1GGZ3_9BACT</name>
<keyword evidence="4 6" id="KW-1133">Transmembrane helix</keyword>
<reference evidence="8" key="1">
    <citation type="submission" date="2020-10" db="EMBL/GenBank/DDBJ databases">
        <authorList>
            <person name="Gilroy R."/>
        </authorList>
    </citation>
    <scope>NUCLEOTIDE SEQUENCE</scope>
    <source>
        <strain evidence="8">21143</strain>
    </source>
</reference>
<evidence type="ECO:0000313" key="9">
    <source>
        <dbReference type="Proteomes" id="UP000886722"/>
    </source>
</evidence>
<sequence>MSNTSPKTKLEIVRFCITGTIVTAILYGIYYTMLYMDFNVDISFTTGFVVSFACNFFLTNYYTFKTKVDFENGVRFSICQAINFFMQYITLKVFIAIGVPEKVALIPVWAIIFPVNFWLMRSILRSDRFRLHLHKQQEEKSTETL</sequence>
<comment type="similarity">
    <text evidence="2">Belongs to the GtrA family.</text>
</comment>
<evidence type="ECO:0000256" key="1">
    <source>
        <dbReference type="ARBA" id="ARBA00004141"/>
    </source>
</evidence>
<comment type="subcellular location">
    <subcellularLocation>
        <location evidence="1">Membrane</location>
        <topology evidence="1">Multi-pass membrane protein</topology>
    </subcellularLocation>
</comment>
<evidence type="ECO:0000256" key="5">
    <source>
        <dbReference type="ARBA" id="ARBA00023136"/>
    </source>
</evidence>
<feature type="domain" description="GtrA/DPMS transmembrane" evidence="7">
    <location>
        <begin position="14"/>
        <end position="122"/>
    </location>
</feature>
<dbReference type="GO" id="GO:0000271">
    <property type="term" value="P:polysaccharide biosynthetic process"/>
    <property type="evidence" value="ECO:0007669"/>
    <property type="project" value="InterPro"/>
</dbReference>
<evidence type="ECO:0000256" key="6">
    <source>
        <dbReference type="SAM" id="Phobius"/>
    </source>
</evidence>
<dbReference type="InterPro" id="IPR051401">
    <property type="entry name" value="GtrA_CellWall_Glycosyl"/>
</dbReference>
<feature type="transmembrane region" description="Helical" evidence="6">
    <location>
        <begin position="76"/>
        <end position="97"/>
    </location>
</feature>
<feature type="transmembrane region" description="Helical" evidence="6">
    <location>
        <begin position="12"/>
        <end position="30"/>
    </location>
</feature>
<dbReference type="EMBL" id="DVKT01000063">
    <property type="protein sequence ID" value="HIT40094.1"/>
    <property type="molecule type" value="Genomic_DNA"/>
</dbReference>
<dbReference type="Proteomes" id="UP000886722">
    <property type="component" value="Unassembled WGS sequence"/>
</dbReference>
<dbReference type="Pfam" id="PF04138">
    <property type="entry name" value="GtrA_DPMS_TM"/>
    <property type="match status" value="1"/>
</dbReference>
<evidence type="ECO:0000256" key="2">
    <source>
        <dbReference type="ARBA" id="ARBA00009399"/>
    </source>
</evidence>
<reference evidence="8" key="2">
    <citation type="journal article" date="2021" name="PeerJ">
        <title>Extensive microbial diversity within the chicken gut microbiome revealed by metagenomics and culture.</title>
        <authorList>
            <person name="Gilroy R."/>
            <person name="Ravi A."/>
            <person name="Getino M."/>
            <person name="Pursley I."/>
            <person name="Horton D.L."/>
            <person name="Alikhan N.F."/>
            <person name="Baker D."/>
            <person name="Gharbi K."/>
            <person name="Hall N."/>
            <person name="Watson M."/>
            <person name="Adriaenssens E.M."/>
            <person name="Foster-Nyarko E."/>
            <person name="Jarju S."/>
            <person name="Secka A."/>
            <person name="Antonio M."/>
            <person name="Oren A."/>
            <person name="Chaudhuri R.R."/>
            <person name="La Ragione R."/>
            <person name="Hildebrand F."/>
            <person name="Pallen M.J."/>
        </authorList>
    </citation>
    <scope>NUCLEOTIDE SEQUENCE</scope>
    <source>
        <strain evidence="8">21143</strain>
    </source>
</reference>
<feature type="transmembrane region" description="Helical" evidence="6">
    <location>
        <begin position="103"/>
        <end position="120"/>
    </location>
</feature>
<dbReference type="AlphaFoldDB" id="A0A9D1GGZ3"/>
<organism evidence="8 9">
    <name type="scientific">Candidatus Caccoplasma intestinavium</name>
    <dbReference type="NCBI Taxonomy" id="2840716"/>
    <lineage>
        <taxon>Bacteria</taxon>
        <taxon>Pseudomonadati</taxon>
        <taxon>Bacteroidota</taxon>
        <taxon>Bacteroidia</taxon>
        <taxon>Bacteroidales</taxon>
        <taxon>Bacteroidaceae</taxon>
        <taxon>Bacteroidaceae incertae sedis</taxon>
        <taxon>Candidatus Caccoplasma</taxon>
    </lineage>
</organism>
<accession>A0A9D1GGZ3</accession>
<feature type="transmembrane region" description="Helical" evidence="6">
    <location>
        <begin position="42"/>
        <end position="64"/>
    </location>
</feature>
<dbReference type="GO" id="GO:0005886">
    <property type="term" value="C:plasma membrane"/>
    <property type="evidence" value="ECO:0007669"/>
    <property type="project" value="TreeGrafter"/>
</dbReference>